<dbReference type="InterPro" id="IPR010921">
    <property type="entry name" value="Trp_repressor/repl_initiator"/>
</dbReference>
<protein>
    <submittedName>
        <fullName evidence="1">DUF1153 domain-containing protein</fullName>
    </submittedName>
</protein>
<dbReference type="AlphaFoldDB" id="A0A7T0BYJ9"/>
<gene>
    <name evidence="1" type="ORF">G3M70_15655</name>
</gene>
<dbReference type="Proteomes" id="UP000594688">
    <property type="component" value="Chromosome"/>
</dbReference>
<sequence>MENGIQRWTAKRKSDLVLQLIKGEKTLVEICRSQDLKQSEVQGWLDQFLKSGEQGLKTSAKGEQSLHEREVKDLRAKVGELVLELDARKKLQALIELEENAS</sequence>
<dbReference type="GO" id="GO:0043565">
    <property type="term" value="F:sequence-specific DNA binding"/>
    <property type="evidence" value="ECO:0007669"/>
    <property type="project" value="InterPro"/>
</dbReference>
<dbReference type="SUPFAM" id="SSF48295">
    <property type="entry name" value="TrpR-like"/>
    <property type="match status" value="1"/>
</dbReference>
<dbReference type="KEGG" id="nli:G3M70_15655"/>
<dbReference type="EMBL" id="CP048685">
    <property type="protein sequence ID" value="QPJ63231.1"/>
    <property type="molecule type" value="Genomic_DNA"/>
</dbReference>
<proteinExistence type="predicted"/>
<dbReference type="InterPro" id="IPR009534">
    <property type="entry name" value="DUF1153"/>
</dbReference>
<organism evidence="1 2">
    <name type="scientific">Candidatus Nitronauta litoralis</name>
    <dbReference type="NCBI Taxonomy" id="2705533"/>
    <lineage>
        <taxon>Bacteria</taxon>
        <taxon>Pseudomonadati</taxon>
        <taxon>Nitrospinota/Tectimicrobiota group</taxon>
        <taxon>Nitrospinota</taxon>
        <taxon>Nitrospinia</taxon>
        <taxon>Nitrospinales</taxon>
        <taxon>Nitrospinaceae</taxon>
        <taxon>Candidatus Nitronauta</taxon>
    </lineage>
</organism>
<dbReference type="Pfam" id="PF06627">
    <property type="entry name" value="DUF1153"/>
    <property type="match status" value="1"/>
</dbReference>
<dbReference type="InterPro" id="IPR036388">
    <property type="entry name" value="WH-like_DNA-bd_sf"/>
</dbReference>
<reference evidence="1 2" key="1">
    <citation type="submission" date="2020-02" db="EMBL/GenBank/DDBJ databases">
        <title>Genomic and physiological characterization of two novel Nitrospinaceae genera.</title>
        <authorList>
            <person name="Mueller A.J."/>
            <person name="Jung M.-Y."/>
            <person name="Strachan C.R."/>
            <person name="Herbold C.W."/>
            <person name="Kirkegaard R.H."/>
            <person name="Daims H."/>
        </authorList>
    </citation>
    <scope>NUCLEOTIDE SEQUENCE [LARGE SCALE GENOMIC DNA]</scope>
    <source>
        <strain evidence="1">EB</strain>
    </source>
</reference>
<evidence type="ECO:0000313" key="1">
    <source>
        <dbReference type="EMBL" id="QPJ63231.1"/>
    </source>
</evidence>
<evidence type="ECO:0000313" key="2">
    <source>
        <dbReference type="Proteomes" id="UP000594688"/>
    </source>
</evidence>
<name>A0A7T0BYJ9_9BACT</name>
<dbReference type="Gene3D" id="1.10.10.10">
    <property type="entry name" value="Winged helix-like DNA-binding domain superfamily/Winged helix DNA-binding domain"/>
    <property type="match status" value="1"/>
</dbReference>
<accession>A0A7T0BYJ9</accession>